<dbReference type="EMBL" id="CP011013">
    <property type="protein sequence ID" value="AJT49945.1"/>
    <property type="molecule type" value="Genomic_DNA"/>
</dbReference>
<accession>A0A0D4CJ45</accession>
<organism evidence="2 3">
    <name type="scientific">Limosilactobacillus mucosae LM1</name>
    <dbReference type="NCBI Taxonomy" id="1130798"/>
    <lineage>
        <taxon>Bacteria</taxon>
        <taxon>Bacillati</taxon>
        <taxon>Bacillota</taxon>
        <taxon>Bacilli</taxon>
        <taxon>Lactobacillales</taxon>
        <taxon>Lactobacillaceae</taxon>
        <taxon>Limosilactobacillus</taxon>
    </lineage>
</organism>
<sequence length="83" mass="9742">MKKWGISLLGEMPHFIILVILFAANLLNGRIKGRIRYRSILAVMLLNHHVKRHTCLNMIKSAFRKFAMHYFTDIAYGRLQEIT</sequence>
<evidence type="ECO:0000313" key="3">
    <source>
        <dbReference type="Proteomes" id="UP000003645"/>
    </source>
</evidence>
<dbReference type="HOGENOM" id="CLU_2538339_0_0_9"/>
<keyword evidence="1" id="KW-0812">Transmembrane</keyword>
<dbReference type="Proteomes" id="UP000003645">
    <property type="component" value="Chromosome"/>
</dbReference>
<dbReference type="AlphaFoldDB" id="A0A0D4CJ45"/>
<keyword evidence="3" id="KW-1185">Reference proteome</keyword>
<feature type="transmembrane region" description="Helical" evidence="1">
    <location>
        <begin position="12"/>
        <end position="29"/>
    </location>
</feature>
<name>A0A0D4CJ45_LIMMU</name>
<proteinExistence type="predicted"/>
<keyword evidence="1" id="KW-0472">Membrane</keyword>
<gene>
    <name evidence="2" type="ORF">LBLM1_01755</name>
</gene>
<evidence type="ECO:0000256" key="1">
    <source>
        <dbReference type="SAM" id="Phobius"/>
    </source>
</evidence>
<keyword evidence="1" id="KW-1133">Transmembrane helix</keyword>
<dbReference type="KEGG" id="lmu:LBLM1_01755"/>
<protein>
    <submittedName>
        <fullName evidence="2">Uncharacterized protein</fullName>
    </submittedName>
</protein>
<reference evidence="2 3" key="1">
    <citation type="journal article" date="2012" name="J. Bacteriol.">
        <title>Genome sequence of Lactobacillus mucosae LM1, isolated from piglet feces.</title>
        <authorList>
            <person name="Lee J.H."/>
            <person name="Valeriano V.D."/>
            <person name="Shin Y.R."/>
            <person name="Chae J.P."/>
            <person name="Kim G.B."/>
            <person name="Ham J.S."/>
            <person name="Chun J."/>
            <person name="Kang D.K."/>
        </authorList>
    </citation>
    <scope>NUCLEOTIDE SEQUENCE [LARGE SCALE GENOMIC DNA]</scope>
    <source>
        <strain evidence="2 3">LM1</strain>
    </source>
</reference>
<evidence type="ECO:0000313" key="2">
    <source>
        <dbReference type="EMBL" id="AJT49945.1"/>
    </source>
</evidence>
<dbReference type="RefSeq" id="WP_045025301.1">
    <property type="nucleotide sequence ID" value="NZ_CP011013.1"/>
</dbReference>